<dbReference type="Proteomes" id="UP001062846">
    <property type="component" value="Chromosome 6"/>
</dbReference>
<reference evidence="1" key="1">
    <citation type="submission" date="2022-02" db="EMBL/GenBank/DDBJ databases">
        <title>Plant Genome Project.</title>
        <authorList>
            <person name="Zhang R.-G."/>
        </authorList>
    </citation>
    <scope>NUCLEOTIDE SEQUENCE</scope>
    <source>
        <strain evidence="1">AT1</strain>
    </source>
</reference>
<evidence type="ECO:0000313" key="2">
    <source>
        <dbReference type="Proteomes" id="UP001062846"/>
    </source>
</evidence>
<protein>
    <submittedName>
        <fullName evidence="1">Uncharacterized protein</fullName>
    </submittedName>
</protein>
<dbReference type="EMBL" id="CM046393">
    <property type="protein sequence ID" value="KAI8551402.1"/>
    <property type="molecule type" value="Genomic_DNA"/>
</dbReference>
<gene>
    <name evidence="1" type="ORF">RHMOL_Rhmol06G0183200</name>
</gene>
<sequence>MGGDDAYEPSPVPDTLPRLETIKKLLDRIATCSSPCKAHKILGDLFKPSTGVPLSSVTTTAIVLSLSPFSKATSQFALNFIKSGAVSSCVPAVSDTTVPSRGSGQGSDEARIWRLQLQRWWCPSSAATGPRWGGGQRCCWMLMGGLVEGRTSRSLGQNRGLFPGAPATVWQRLVPQEFVVSVLGCEGLRQRGVLFLLWRLWAAARWEALARRLVVLWPVTALVCCVVVSLGWWAAAVRVAVGGLGFGLGV</sequence>
<accession>A0ACC0NF94</accession>
<evidence type="ECO:0000313" key="1">
    <source>
        <dbReference type="EMBL" id="KAI8551402.1"/>
    </source>
</evidence>
<keyword evidence="2" id="KW-1185">Reference proteome</keyword>
<name>A0ACC0NF94_RHOML</name>
<organism evidence="1 2">
    <name type="scientific">Rhododendron molle</name>
    <name type="common">Chinese azalea</name>
    <name type="synonym">Azalea mollis</name>
    <dbReference type="NCBI Taxonomy" id="49168"/>
    <lineage>
        <taxon>Eukaryota</taxon>
        <taxon>Viridiplantae</taxon>
        <taxon>Streptophyta</taxon>
        <taxon>Embryophyta</taxon>
        <taxon>Tracheophyta</taxon>
        <taxon>Spermatophyta</taxon>
        <taxon>Magnoliopsida</taxon>
        <taxon>eudicotyledons</taxon>
        <taxon>Gunneridae</taxon>
        <taxon>Pentapetalae</taxon>
        <taxon>asterids</taxon>
        <taxon>Ericales</taxon>
        <taxon>Ericaceae</taxon>
        <taxon>Ericoideae</taxon>
        <taxon>Rhodoreae</taxon>
        <taxon>Rhododendron</taxon>
    </lineage>
</organism>
<proteinExistence type="predicted"/>
<comment type="caution">
    <text evidence="1">The sequence shown here is derived from an EMBL/GenBank/DDBJ whole genome shotgun (WGS) entry which is preliminary data.</text>
</comment>